<evidence type="ECO:0000313" key="2">
    <source>
        <dbReference type="EMBL" id="NNU16412.1"/>
    </source>
</evidence>
<keyword evidence="3" id="KW-1185">Reference proteome</keyword>
<accession>A0A7Y3RLR1</accession>
<dbReference type="AlphaFoldDB" id="A0A7Y3RLR1"/>
<feature type="transmembrane region" description="Helical" evidence="1">
    <location>
        <begin position="258"/>
        <end position="283"/>
    </location>
</feature>
<feature type="transmembrane region" description="Helical" evidence="1">
    <location>
        <begin position="226"/>
        <end position="246"/>
    </location>
</feature>
<proteinExistence type="predicted"/>
<dbReference type="Gene3D" id="3.40.50.1820">
    <property type="entry name" value="alpha/beta hydrolase"/>
    <property type="match status" value="1"/>
</dbReference>
<sequence>MTRIILIHGTFDGDESETGERWWQKGGAMRADLEAAGHQVIAFRWSGENSDSDRVAAGEKLAKKLKPLLAEGEIRIIAHSHGGNVAREAAARLSAKEREALRVVTVGTPFIDRTGNLLSLLLGPHTVIVGVLILIAATVRSLAGDGFAQLLQVPFYIAAGAAALFWPVSIVRRYLRSRVKYAKVADFTVPISHRRDEAVNLLHAVYQAKIAPLNWRSSGSTLEKTLSTFLLIPLFLGTVVFLAYAFTRFLSGPDGPGLIDWAIIPALIIISSVFFFGATFLMLSAVAKIFSIPLGVAMTPVLNGVVDGALTSNALGLGNTSAVQRVSGVPVAGGKVPALPSSVEEAMTSHADKHLGARVGHLRGVLSDMAQKGGDVFGVLDREFTWDELIHTAYFRVPEARAHILEAVGG</sequence>
<keyword evidence="1" id="KW-1133">Transmembrane helix</keyword>
<protein>
    <recommendedName>
        <fullName evidence="4">Alpha/beta hydrolase</fullName>
    </recommendedName>
</protein>
<name>A0A7Y3RLR1_9PROT</name>
<organism evidence="2 3">
    <name type="scientific">Parvularcula mediterranea</name>
    <dbReference type="NCBI Taxonomy" id="2732508"/>
    <lineage>
        <taxon>Bacteria</taxon>
        <taxon>Pseudomonadati</taxon>
        <taxon>Pseudomonadota</taxon>
        <taxon>Alphaproteobacteria</taxon>
        <taxon>Parvularculales</taxon>
        <taxon>Parvularculaceae</taxon>
        <taxon>Parvularcula</taxon>
    </lineage>
</organism>
<comment type="caution">
    <text evidence="2">The sequence shown here is derived from an EMBL/GenBank/DDBJ whole genome shotgun (WGS) entry which is preliminary data.</text>
</comment>
<dbReference type="EMBL" id="JABFCX010000002">
    <property type="protein sequence ID" value="NNU16412.1"/>
    <property type="molecule type" value="Genomic_DNA"/>
</dbReference>
<dbReference type="InterPro" id="IPR029058">
    <property type="entry name" value="AB_hydrolase_fold"/>
</dbReference>
<feature type="transmembrane region" description="Helical" evidence="1">
    <location>
        <begin position="117"/>
        <end position="139"/>
    </location>
</feature>
<keyword evidence="1" id="KW-0472">Membrane</keyword>
<dbReference type="SUPFAM" id="SSF53474">
    <property type="entry name" value="alpha/beta-Hydrolases"/>
    <property type="match status" value="1"/>
</dbReference>
<dbReference type="Proteomes" id="UP000536835">
    <property type="component" value="Unassembled WGS sequence"/>
</dbReference>
<gene>
    <name evidence="2" type="ORF">HK107_08775</name>
</gene>
<keyword evidence="1" id="KW-0812">Transmembrane</keyword>
<feature type="transmembrane region" description="Helical" evidence="1">
    <location>
        <begin position="151"/>
        <end position="171"/>
    </location>
</feature>
<evidence type="ECO:0000313" key="3">
    <source>
        <dbReference type="Proteomes" id="UP000536835"/>
    </source>
</evidence>
<dbReference type="RefSeq" id="WP_173198605.1">
    <property type="nucleotide sequence ID" value="NZ_JABFCX010000002.1"/>
</dbReference>
<evidence type="ECO:0008006" key="4">
    <source>
        <dbReference type="Google" id="ProtNLM"/>
    </source>
</evidence>
<reference evidence="2 3" key="1">
    <citation type="submission" date="2020-05" db="EMBL/GenBank/DDBJ databases">
        <title>Parvularcula mediterraneae sp. nov., isolated from polypropylene straw from shallow seawater of the seashore of Laganas in Zakynthos island, Greece.</title>
        <authorList>
            <person name="Szabo I."/>
            <person name="Al-Omari J."/>
            <person name="Rado J."/>
            <person name="Szerdahelyi G.S."/>
        </authorList>
    </citation>
    <scope>NUCLEOTIDE SEQUENCE [LARGE SCALE GENOMIC DNA]</scope>
    <source>
        <strain evidence="2 3">ZS-1/3</strain>
    </source>
</reference>
<evidence type="ECO:0000256" key="1">
    <source>
        <dbReference type="SAM" id="Phobius"/>
    </source>
</evidence>